<dbReference type="Gene3D" id="1.20.1300.10">
    <property type="entry name" value="Fumarate reductase/succinate dehydrogenase, transmembrane subunit"/>
    <property type="match status" value="1"/>
</dbReference>
<dbReference type="OrthoDB" id="56467at2157"/>
<dbReference type="PIRSF" id="PIRSF000178">
    <property type="entry name" value="SDH_cyt_b560"/>
    <property type="match status" value="1"/>
</dbReference>
<feature type="transmembrane region" description="Helical" evidence="8">
    <location>
        <begin position="12"/>
        <end position="30"/>
    </location>
</feature>
<evidence type="ECO:0000256" key="3">
    <source>
        <dbReference type="ARBA" id="ARBA00022692"/>
    </source>
</evidence>
<dbReference type="AlphaFoldDB" id="A0A062V9N7"/>
<evidence type="ECO:0000313" key="9">
    <source>
        <dbReference type="EMBL" id="KCZ72424.1"/>
    </source>
</evidence>
<evidence type="ECO:0000256" key="8">
    <source>
        <dbReference type="SAM" id="Phobius"/>
    </source>
</evidence>
<reference evidence="9 10" key="1">
    <citation type="journal article" date="2013" name="Nature">
        <title>Anaerobic oxidation of methane coupled to nitrate reduction in a novel archaeal lineage.</title>
        <authorList>
            <person name="Haroon M.F."/>
            <person name="Hu S."/>
            <person name="Shi Y."/>
            <person name="Imelfort M."/>
            <person name="Keller J."/>
            <person name="Hugenholtz P."/>
            <person name="Yuan Z."/>
            <person name="Tyson G.W."/>
        </authorList>
    </citation>
    <scope>NUCLEOTIDE SEQUENCE [LARGE SCALE GENOMIC DNA]</scope>
    <source>
        <strain evidence="9 10">ANME-2d</strain>
    </source>
</reference>
<dbReference type="GO" id="GO:0016020">
    <property type="term" value="C:membrane"/>
    <property type="evidence" value="ECO:0007669"/>
    <property type="project" value="UniProtKB-SubCell"/>
</dbReference>
<evidence type="ECO:0000256" key="5">
    <source>
        <dbReference type="ARBA" id="ARBA00022989"/>
    </source>
</evidence>
<evidence type="ECO:0000256" key="6">
    <source>
        <dbReference type="ARBA" id="ARBA00023004"/>
    </source>
</evidence>
<sequence length="117" mass="13130">MNRYFSTIPWLLQRISGAVLVVLLAVHFWVGHYADWGEPITFAGVQMRLQSTVFITIDLILLMLVVFHGLNGVRNIILDYPAFLPHNRPISLILFIIGIATVIFGIYALYPFITGGG</sequence>
<evidence type="ECO:0000256" key="2">
    <source>
        <dbReference type="ARBA" id="ARBA00022617"/>
    </source>
</evidence>
<gene>
    <name evidence="9" type="ORF">ANME2D_00851</name>
</gene>
<dbReference type="SUPFAM" id="SSF81343">
    <property type="entry name" value="Fumarate reductase respiratory complex transmembrane subunits"/>
    <property type="match status" value="1"/>
</dbReference>
<comment type="subcellular location">
    <subcellularLocation>
        <location evidence="1">Membrane</location>
    </subcellularLocation>
</comment>
<dbReference type="EMBL" id="JMIY01000002">
    <property type="protein sequence ID" value="KCZ72424.1"/>
    <property type="molecule type" value="Genomic_DNA"/>
</dbReference>
<comment type="caution">
    <text evidence="9">The sequence shown here is derived from an EMBL/GenBank/DDBJ whole genome shotgun (WGS) entry which is preliminary data.</text>
</comment>
<keyword evidence="4" id="KW-0479">Metal-binding</keyword>
<feature type="transmembrane region" description="Helical" evidence="8">
    <location>
        <begin position="90"/>
        <end position="113"/>
    </location>
</feature>
<keyword evidence="10" id="KW-1185">Reference proteome</keyword>
<dbReference type="GO" id="GO:0009055">
    <property type="term" value="F:electron transfer activity"/>
    <property type="evidence" value="ECO:0007669"/>
    <property type="project" value="InterPro"/>
</dbReference>
<evidence type="ECO:0000313" key="10">
    <source>
        <dbReference type="Proteomes" id="UP000027153"/>
    </source>
</evidence>
<dbReference type="GO" id="GO:0006099">
    <property type="term" value="P:tricarboxylic acid cycle"/>
    <property type="evidence" value="ECO:0007669"/>
    <property type="project" value="InterPro"/>
</dbReference>
<accession>A0A062V9N7</accession>
<keyword evidence="2" id="KW-0349">Heme</keyword>
<evidence type="ECO:0000256" key="1">
    <source>
        <dbReference type="ARBA" id="ARBA00004370"/>
    </source>
</evidence>
<keyword evidence="6" id="KW-0408">Iron</keyword>
<protein>
    <submittedName>
        <fullName evidence="9">Succinate dehydrogenase, hydrophobic anchor subunit</fullName>
    </submittedName>
</protein>
<keyword evidence="5 8" id="KW-1133">Transmembrane helix</keyword>
<dbReference type="InterPro" id="IPR014314">
    <property type="entry name" value="Succ_DH_cytb556"/>
</dbReference>
<dbReference type="InterPro" id="IPR034804">
    <property type="entry name" value="SQR/QFR_C/D"/>
</dbReference>
<dbReference type="RefSeq" id="WP_052368558.1">
    <property type="nucleotide sequence ID" value="NZ_JMIY01000002.1"/>
</dbReference>
<keyword evidence="7 8" id="KW-0472">Membrane</keyword>
<feature type="transmembrane region" description="Helical" evidence="8">
    <location>
        <begin position="50"/>
        <end position="70"/>
    </location>
</feature>
<dbReference type="Pfam" id="PF01127">
    <property type="entry name" value="Sdh_cyt"/>
    <property type="match status" value="1"/>
</dbReference>
<dbReference type="InterPro" id="IPR000701">
    <property type="entry name" value="SuccDH_FuR_B_TM-su"/>
</dbReference>
<keyword evidence="3 8" id="KW-0812">Transmembrane</keyword>
<name>A0A062V9N7_9EURY</name>
<evidence type="ECO:0000256" key="7">
    <source>
        <dbReference type="ARBA" id="ARBA00023136"/>
    </source>
</evidence>
<dbReference type="Proteomes" id="UP000027153">
    <property type="component" value="Unassembled WGS sequence"/>
</dbReference>
<proteinExistence type="predicted"/>
<organism evidence="9 10">
    <name type="scientific">Candidatus Methanoperedens nitratireducens</name>
    <dbReference type="NCBI Taxonomy" id="1392998"/>
    <lineage>
        <taxon>Archaea</taxon>
        <taxon>Methanobacteriati</taxon>
        <taxon>Methanobacteriota</taxon>
        <taxon>Stenosarchaea group</taxon>
        <taxon>Methanomicrobia</taxon>
        <taxon>Methanosarcinales</taxon>
        <taxon>ANME-2 cluster</taxon>
        <taxon>Candidatus Methanoperedentaceae</taxon>
        <taxon>Candidatus Methanoperedens</taxon>
    </lineage>
</organism>
<evidence type="ECO:0000256" key="4">
    <source>
        <dbReference type="ARBA" id="ARBA00022723"/>
    </source>
</evidence>
<dbReference type="GO" id="GO:0046872">
    <property type="term" value="F:metal ion binding"/>
    <property type="evidence" value="ECO:0007669"/>
    <property type="project" value="UniProtKB-KW"/>
</dbReference>